<evidence type="ECO:0000256" key="2">
    <source>
        <dbReference type="ARBA" id="ARBA00023117"/>
    </source>
</evidence>
<dbReference type="Gene3D" id="3.40.50.10810">
    <property type="entry name" value="Tandem AAA-ATPase domain"/>
    <property type="match status" value="2"/>
</dbReference>
<feature type="compositionally biased region" description="Basic and acidic residues" evidence="4">
    <location>
        <begin position="799"/>
        <end position="826"/>
    </location>
</feature>
<evidence type="ECO:0000256" key="3">
    <source>
        <dbReference type="PROSITE-ProRule" id="PRU00035"/>
    </source>
</evidence>
<dbReference type="InterPro" id="IPR027417">
    <property type="entry name" value="P-loop_NTPase"/>
</dbReference>
<proteinExistence type="predicted"/>
<feature type="compositionally biased region" description="Basic and acidic residues" evidence="4">
    <location>
        <begin position="780"/>
        <end position="790"/>
    </location>
</feature>
<feature type="compositionally biased region" description="Low complexity" evidence="4">
    <location>
        <begin position="115"/>
        <end position="125"/>
    </location>
</feature>
<evidence type="ECO:0000313" key="9">
    <source>
        <dbReference type="Proteomes" id="UP000224006"/>
    </source>
</evidence>
<dbReference type="SMART" id="SM00487">
    <property type="entry name" value="DEXDc"/>
    <property type="match status" value="1"/>
</dbReference>
<dbReference type="RefSeq" id="XP_029215355.1">
    <property type="nucleotide sequence ID" value="XM_029361455.1"/>
</dbReference>
<name>A0A2A9M639_BESBE</name>
<feature type="compositionally biased region" description="Low complexity" evidence="4">
    <location>
        <begin position="221"/>
        <end position="243"/>
    </location>
</feature>
<dbReference type="SMART" id="SM00490">
    <property type="entry name" value="HELICc"/>
    <property type="match status" value="1"/>
</dbReference>
<dbReference type="GeneID" id="40307833"/>
<organism evidence="8 9">
    <name type="scientific">Besnoitia besnoiti</name>
    <name type="common">Apicomplexan protozoan</name>
    <dbReference type="NCBI Taxonomy" id="94643"/>
    <lineage>
        <taxon>Eukaryota</taxon>
        <taxon>Sar</taxon>
        <taxon>Alveolata</taxon>
        <taxon>Apicomplexa</taxon>
        <taxon>Conoidasida</taxon>
        <taxon>Coccidia</taxon>
        <taxon>Eucoccidiorida</taxon>
        <taxon>Eimeriorina</taxon>
        <taxon>Sarcocystidae</taxon>
        <taxon>Besnoitia</taxon>
    </lineage>
</organism>
<dbReference type="SUPFAM" id="SSF47370">
    <property type="entry name" value="Bromodomain"/>
    <property type="match status" value="1"/>
</dbReference>
<dbReference type="Gene3D" id="1.20.920.10">
    <property type="entry name" value="Bromodomain-like"/>
    <property type="match status" value="1"/>
</dbReference>
<dbReference type="InterPro" id="IPR014001">
    <property type="entry name" value="Helicase_ATP-bd"/>
</dbReference>
<dbReference type="InterPro" id="IPR001487">
    <property type="entry name" value="Bromodomain"/>
</dbReference>
<feature type="compositionally biased region" description="Basic and acidic residues" evidence="4">
    <location>
        <begin position="1211"/>
        <end position="1249"/>
    </location>
</feature>
<feature type="compositionally biased region" description="Gly residues" evidence="4">
    <location>
        <begin position="674"/>
        <end position="691"/>
    </location>
</feature>
<accession>A0A2A9M639</accession>
<dbReference type="GO" id="GO:0016787">
    <property type="term" value="F:hydrolase activity"/>
    <property type="evidence" value="ECO:0007669"/>
    <property type="project" value="UniProtKB-KW"/>
</dbReference>
<dbReference type="InterPro" id="IPR001650">
    <property type="entry name" value="Helicase_C-like"/>
</dbReference>
<evidence type="ECO:0000259" key="7">
    <source>
        <dbReference type="PROSITE" id="PS51194"/>
    </source>
</evidence>
<dbReference type="STRING" id="94643.A0A2A9M639"/>
<dbReference type="PANTHER" id="PTHR10799">
    <property type="entry name" value="SNF2/RAD54 HELICASE FAMILY"/>
    <property type="match status" value="1"/>
</dbReference>
<feature type="region of interest" description="Disordered" evidence="4">
    <location>
        <begin position="2293"/>
        <end position="2318"/>
    </location>
</feature>
<dbReference type="Proteomes" id="UP000224006">
    <property type="component" value="Unassembled WGS sequence"/>
</dbReference>
<feature type="compositionally biased region" description="Low complexity" evidence="4">
    <location>
        <begin position="2490"/>
        <end position="2506"/>
    </location>
</feature>
<feature type="compositionally biased region" description="Low complexity" evidence="4">
    <location>
        <begin position="32"/>
        <end position="60"/>
    </location>
</feature>
<feature type="compositionally biased region" description="Low complexity" evidence="4">
    <location>
        <begin position="460"/>
        <end position="477"/>
    </location>
</feature>
<dbReference type="Pfam" id="PF00176">
    <property type="entry name" value="SNF2-rel_dom"/>
    <property type="match status" value="1"/>
</dbReference>
<dbReference type="SUPFAM" id="SSF52540">
    <property type="entry name" value="P-loop containing nucleoside triphosphate hydrolases"/>
    <property type="match status" value="2"/>
</dbReference>
<dbReference type="PROSITE" id="PS50014">
    <property type="entry name" value="BROMODOMAIN_2"/>
    <property type="match status" value="1"/>
</dbReference>
<feature type="compositionally biased region" description="Low complexity" evidence="4">
    <location>
        <begin position="1949"/>
        <end position="1958"/>
    </location>
</feature>
<feature type="compositionally biased region" description="Low complexity" evidence="4">
    <location>
        <begin position="2645"/>
        <end position="2672"/>
    </location>
</feature>
<feature type="compositionally biased region" description="Low complexity" evidence="4">
    <location>
        <begin position="156"/>
        <end position="169"/>
    </location>
</feature>
<feature type="region of interest" description="Disordered" evidence="4">
    <location>
        <begin position="1949"/>
        <end position="2029"/>
    </location>
</feature>
<feature type="compositionally biased region" description="Pro residues" evidence="4">
    <location>
        <begin position="2673"/>
        <end position="2683"/>
    </location>
</feature>
<dbReference type="Pfam" id="PF00439">
    <property type="entry name" value="Bromodomain"/>
    <property type="match status" value="1"/>
</dbReference>
<feature type="compositionally biased region" description="Low complexity" evidence="4">
    <location>
        <begin position="2293"/>
        <end position="2310"/>
    </location>
</feature>
<dbReference type="InterPro" id="IPR036427">
    <property type="entry name" value="Bromodomain-like_sf"/>
</dbReference>
<dbReference type="InterPro" id="IPR049730">
    <property type="entry name" value="SNF2/RAD54-like_C"/>
</dbReference>
<dbReference type="InterPro" id="IPR000330">
    <property type="entry name" value="SNF2_N"/>
</dbReference>
<evidence type="ECO:0000256" key="1">
    <source>
        <dbReference type="ARBA" id="ARBA00022801"/>
    </source>
</evidence>
<evidence type="ECO:0000259" key="6">
    <source>
        <dbReference type="PROSITE" id="PS51192"/>
    </source>
</evidence>
<dbReference type="SMART" id="SM00297">
    <property type="entry name" value="BROMO"/>
    <property type="match status" value="1"/>
</dbReference>
<protein>
    <submittedName>
        <fullName evidence="8">Putative SWI2/SNF2 Brahma-like</fullName>
    </submittedName>
</protein>
<dbReference type="GO" id="GO:0005524">
    <property type="term" value="F:ATP binding"/>
    <property type="evidence" value="ECO:0007669"/>
    <property type="project" value="InterPro"/>
</dbReference>
<feature type="region of interest" description="Disordered" evidence="4">
    <location>
        <begin position="749"/>
        <end position="826"/>
    </location>
</feature>
<feature type="region of interest" description="Disordered" evidence="4">
    <location>
        <begin position="401"/>
        <end position="506"/>
    </location>
</feature>
<feature type="domain" description="Helicase C-terminal" evidence="7">
    <location>
        <begin position="1651"/>
        <end position="1817"/>
    </location>
</feature>
<feature type="compositionally biased region" description="Low complexity" evidence="4">
    <location>
        <begin position="2339"/>
        <end position="2349"/>
    </location>
</feature>
<dbReference type="EMBL" id="NWUJ01000015">
    <property type="protein sequence ID" value="PFH31346.1"/>
    <property type="molecule type" value="Genomic_DNA"/>
</dbReference>
<feature type="domain" description="Bromo" evidence="5">
    <location>
        <begin position="2075"/>
        <end position="2137"/>
    </location>
</feature>
<dbReference type="CDD" id="cd18793">
    <property type="entry name" value="SF2_C_SNF"/>
    <property type="match status" value="1"/>
</dbReference>
<feature type="compositionally biased region" description="Basic residues" evidence="4">
    <location>
        <begin position="2545"/>
        <end position="2554"/>
    </location>
</feature>
<feature type="region of interest" description="Disordered" evidence="4">
    <location>
        <begin position="1191"/>
        <end position="1251"/>
    </location>
</feature>
<dbReference type="PROSITE" id="PS51192">
    <property type="entry name" value="HELICASE_ATP_BIND_1"/>
    <property type="match status" value="1"/>
</dbReference>
<feature type="domain" description="Helicase ATP-binding" evidence="6">
    <location>
        <begin position="1296"/>
        <end position="1516"/>
    </location>
</feature>
<feature type="compositionally biased region" description="Low complexity" evidence="4">
    <location>
        <begin position="1197"/>
        <end position="1210"/>
    </location>
</feature>
<comment type="caution">
    <text evidence="8">The sequence shown here is derived from an EMBL/GenBank/DDBJ whole genome shotgun (WGS) entry which is preliminary data.</text>
</comment>
<feature type="region of interest" description="Disordered" evidence="4">
    <location>
        <begin position="2202"/>
        <end position="2222"/>
    </location>
</feature>
<feature type="compositionally biased region" description="Basic and acidic residues" evidence="4">
    <location>
        <begin position="663"/>
        <end position="673"/>
    </location>
</feature>
<feature type="compositionally biased region" description="Low complexity" evidence="4">
    <location>
        <begin position="424"/>
        <end position="436"/>
    </location>
</feature>
<dbReference type="PROSITE" id="PS51194">
    <property type="entry name" value="HELICASE_CTER"/>
    <property type="match status" value="1"/>
</dbReference>
<feature type="compositionally biased region" description="Low complexity" evidence="4">
    <location>
        <begin position="2621"/>
        <end position="2630"/>
    </location>
</feature>
<feature type="compositionally biased region" description="Low complexity" evidence="4">
    <location>
        <begin position="1965"/>
        <end position="1982"/>
    </location>
</feature>
<dbReference type="KEGG" id="bbes:BESB_027810"/>
<feature type="compositionally biased region" description="Basic and acidic residues" evidence="4">
    <location>
        <begin position="1985"/>
        <end position="1994"/>
    </location>
</feature>
<gene>
    <name evidence="8" type="ORF">BESB_027810</name>
</gene>
<feature type="compositionally biased region" description="Low complexity" evidence="4">
    <location>
        <begin position="250"/>
        <end position="260"/>
    </location>
</feature>
<reference evidence="8 9" key="1">
    <citation type="submission" date="2017-09" db="EMBL/GenBank/DDBJ databases">
        <title>Genome sequencing of Besnoitia besnoiti strain Bb-Ger1.</title>
        <authorList>
            <person name="Schares G."/>
            <person name="Venepally P."/>
            <person name="Lorenzi H.A."/>
        </authorList>
    </citation>
    <scope>NUCLEOTIDE SEQUENCE [LARGE SCALE GENOMIC DNA]</scope>
    <source>
        <strain evidence="8 9">Bb-Ger1</strain>
    </source>
</reference>
<evidence type="ECO:0000313" key="8">
    <source>
        <dbReference type="EMBL" id="PFH31346.1"/>
    </source>
</evidence>
<feature type="region of interest" description="Disordered" evidence="4">
    <location>
        <begin position="2366"/>
        <end position="2724"/>
    </location>
</feature>
<dbReference type="Gene3D" id="3.40.50.300">
    <property type="entry name" value="P-loop containing nucleotide triphosphate hydrolases"/>
    <property type="match status" value="1"/>
</dbReference>
<feature type="compositionally biased region" description="Low complexity" evidence="4">
    <location>
        <begin position="2458"/>
        <end position="2468"/>
    </location>
</feature>
<feature type="region of interest" description="Disordered" evidence="4">
    <location>
        <begin position="2339"/>
        <end position="2358"/>
    </location>
</feature>
<dbReference type="CDD" id="cd04369">
    <property type="entry name" value="Bromodomain"/>
    <property type="match status" value="1"/>
</dbReference>
<feature type="compositionally biased region" description="Low complexity" evidence="4">
    <location>
        <begin position="2516"/>
        <end position="2527"/>
    </location>
</feature>
<keyword evidence="1" id="KW-0378">Hydrolase</keyword>
<dbReference type="VEuPathDB" id="ToxoDB:BESB_027810"/>
<keyword evidence="2 3" id="KW-0103">Bromodomain</keyword>
<evidence type="ECO:0000259" key="5">
    <source>
        <dbReference type="PROSITE" id="PS50014"/>
    </source>
</evidence>
<feature type="region of interest" description="Disordered" evidence="4">
    <location>
        <begin position="1"/>
        <end position="313"/>
    </location>
</feature>
<evidence type="ECO:0000256" key="4">
    <source>
        <dbReference type="SAM" id="MobiDB-lite"/>
    </source>
</evidence>
<dbReference type="Pfam" id="PF00271">
    <property type="entry name" value="Helicase_C"/>
    <property type="match status" value="1"/>
</dbReference>
<feature type="compositionally biased region" description="Basic and acidic residues" evidence="4">
    <location>
        <begin position="2009"/>
        <end position="2020"/>
    </location>
</feature>
<feature type="compositionally biased region" description="Pro residues" evidence="4">
    <location>
        <begin position="209"/>
        <end position="220"/>
    </location>
</feature>
<dbReference type="InterPro" id="IPR038718">
    <property type="entry name" value="SNF2-like_sf"/>
</dbReference>
<keyword evidence="9" id="KW-1185">Reference proteome</keyword>
<dbReference type="OrthoDB" id="331826at2759"/>
<sequence>MLPSTAQGRQPLVGPEGSGGASSDPSWVGADSSAPSFASSFAPSSGSPGSTSALPPSSSLLQGNPGPRAATLPQHPPLDMPPQAGGARAAGLPSPAPNTVRPPGQCAVGGGYGLAGLARGDAAPLPSSGSPADQFPLTSPPRPSVRSPLQQTGGSATPFGAAARPAPGASHLPTPSAPSAQNLSPSSSSSLVAASPQPSGAPPADRRPSPPPPSLVPAPSPSASGGSGSALFGRASPPAVSAAGPPPPLASLSALRGAGSFNPSLFASPSGALPSATRGALASSPGQPAAADAPSSTAGGLPQEGGGRPPVSLLNVFGPGSAVSASLAAASLSGFSGAPLAGLPAPQLASLANALHPGGGGAARASTAALARPLAPHAAAAGEGLAASAFLSVAAGSAAASVDPTTGGGAPAGKASKPAPPALSAPSVSAARPSGSTASARVGGLAQRGSAGGAEGKRLPSVSAASPSSRAATGASPLHGGAGFAKKSDGRPRLSPEAAPVSGDASVADASHRSLAHLAQLPFAGLKDETPLSSADTLLAQELASLRASSPLQQLNDSALAAAQGPGSGSVPAVEGRFYSSFCRLLYELSLRQVSLVDKRGSAVRATRAAGPRVRPPAVAEALGRNAAAATPTPAQPRILRRLCLPRRRPRLPGVARGIWAAEPREQRGDRRGGGAGGAAAGVQKGAGAGAAAGPKAARAQALQKRRERSIFVELKQTADAVERDETARRLRRRVESLDKRLAQVKTIAASEGRRQARADGGGAIEEAQPSAEEGGGVEGELKEEVRAETGETGDQACEENRGEAGEGDAPEKKEDGEGGPRGDSRSAELFAVQVKKEEKPAQSALHQAENQEDVKMEASADEHVDVSAEKNHAVVPGGAARVASHTVFSSEGEDGADEVYTVYTVEDEGAVSLDDPTACDSFVEESLGPTAAACIEGLREEPGASGAESRSLTWALATSLADSLRRACLHTRLVPLLPLQTSLRQEVCLQRLLEEAPEALPPLLHVSVRTARKHRLLREQRENAEAYLETKGRQTQRRQVFLSALLEVHRRNFINTHRESLKQIRRVAAAVKRRRACFLGENEDEGTADSATTVSPERLGDDGRGRHCGHHLHPTKCGCPAAAADLAAVKRRERLDALKKHDEAAYLALLQETKNERLLQLVRQTEEYMRKMGDLIIEQREREGEIELDPLDLPSAEEPGSASASAAEGAKGEEAETKETGGPEGKAEGEGGEKDGGDATEEEKKNKESLSSFLLSKERYYRLTHAKRVRVTELPRCLKGGSLRSYQMEGLNWMASLYNNGLNGILADSMGLGKTVQTVSFLAYLHEVKRVRNPFLIVAPLSTIHGNWRSELKKWWPSINLVVYEGTKEYRKQLRSRIVGGLHSRGPGSGSGAATALGPDGVAAAAAGAEGDRARAPDGGKDGANKLGAKGFVEPYFHALLTTDAVILRDKSFLRKIKWEYLVVDEAHRLKNPNSKLVQTLNTGFHIRRRLALTGTPLQNDIVEVWALLNFLMPAIFNAKLNFEQWLNVPLAAPPTLFGGSHAQQDEHLLNVTEEEKLLIVDRLHKVLRPFLLRREKAEVANELPSKQEEIVWCPLSGVQRYLYKMIEGNPVGQNRMVQLRKICNHPYLFCYSNYTPDESMVRCCGKFAMLDVLLPALKLGNHRVLIFSQMTKLLDILEVYLSMRGHKYLRLDGGTSSEERQKRLTLYNQEGSEFFIFILSTKAGGLGVNLQSADTVIIFDSDWNPQNDEQAQSRAHRIGQKKEVLTLRFISVESIEEQILQRAECKLDKDKLVIQSGMYYGHGQEEVHDPSRDLERTNQVREILRKQRQLDVNLTRALDLQLLKRQIARTPEDMLVFEKADRFRKLLHVPGLISNETLPPCLFSWSRAAERAQEALVSAHQKKQAEDAWKSVYARSDFWTMREEKAQASAESPADATLAAIGAGDSDSAAENAASDAQKKDPALAATAAAPEAPTDAAEAAELEGRVEKKQEASAPSSVEGTPAPLKAEEGEEGKSIDETADLPGNTTANEEATAASALAARGVDLALWREKINSCIREALNAAIACRDFDVFVELPSKELYKDYFERIKKPICLLDIRLSADKQEFTCLPKLEKYLTRLAENARSYNGAESPIFLRAVECMGFVMRESRRRLCVAFYSLIDAEEAGKVLRLLDSVFAVDSSAAAADGVDSALLAGMSGKHGEGYEEEEDEASSVVSGSRVSLNSGSSRIRLFTRAPPGAAPCARPPFPPAGGAFPAGADGVANRLGAAAGNAAAFPSVFPSRPFPAAASPFPQSASLSSSEFSPAFPGKAEKAGRSLQPHTPAYLEVVPTSVNEAPFPSSFPSSQPSGGGRPLLQVNPVRISLSSASRGGGPKGLLDSPGGAEGSLGTHGETGAPVAQAAATRGFASRFPASSPAGSAEGGAAAGEQDERRARGSAAAKRGRKRGRPSRKDLESAALQAAARHAAPLPNGEAGFGVANPSAFPSYTPVPAFPSAAPVPFRASPGFPTVGGASPPTAVGGDVPVGPAGGPEADDHEDSERGRKEKKKKKKDKKERGDDDESAGGGGETKRRKKDRDPRSERLEEELDRPGSLPSPGEFPGRVFPPRAAPGEHLPSSFPAPADAAATGAKKFRIRLLPGPPSFPSSSASLPSSSFPSPGTSGSFPSAAAPRAYPPPASPPPAANAFPASAPQRPADAGGHGINSAAPAPKFRIRIAPHPPQPQ</sequence>
<feature type="region of interest" description="Disordered" evidence="4">
    <location>
        <begin position="661"/>
        <end position="693"/>
    </location>
</feature>
<feature type="compositionally biased region" description="Low complexity" evidence="4">
    <location>
        <begin position="177"/>
        <end position="198"/>
    </location>
</feature>